<comment type="caution">
    <text evidence="2">The sequence shown here is derived from an EMBL/GenBank/DDBJ whole genome shotgun (WGS) entry which is preliminary data.</text>
</comment>
<name>A0A9P9KTS8_FUSSL</name>
<feature type="region of interest" description="Disordered" evidence="1">
    <location>
        <begin position="26"/>
        <end position="65"/>
    </location>
</feature>
<reference evidence="2" key="1">
    <citation type="journal article" date="2021" name="Nat. Commun.">
        <title>Genetic determinants of endophytism in the Arabidopsis root mycobiome.</title>
        <authorList>
            <person name="Mesny F."/>
            <person name="Miyauchi S."/>
            <person name="Thiergart T."/>
            <person name="Pickel B."/>
            <person name="Atanasova L."/>
            <person name="Karlsson M."/>
            <person name="Huettel B."/>
            <person name="Barry K.W."/>
            <person name="Haridas S."/>
            <person name="Chen C."/>
            <person name="Bauer D."/>
            <person name="Andreopoulos W."/>
            <person name="Pangilinan J."/>
            <person name="LaButti K."/>
            <person name="Riley R."/>
            <person name="Lipzen A."/>
            <person name="Clum A."/>
            <person name="Drula E."/>
            <person name="Henrissat B."/>
            <person name="Kohler A."/>
            <person name="Grigoriev I.V."/>
            <person name="Martin F.M."/>
            <person name="Hacquard S."/>
        </authorList>
    </citation>
    <scope>NUCLEOTIDE SEQUENCE</scope>
    <source>
        <strain evidence="2">FSSC 5 MPI-SDFR-AT-0091</strain>
    </source>
</reference>
<accession>A0A9P9KTS8</accession>
<proteinExistence type="predicted"/>
<organism evidence="2 3">
    <name type="scientific">Fusarium solani</name>
    <name type="common">Filamentous fungus</name>
    <dbReference type="NCBI Taxonomy" id="169388"/>
    <lineage>
        <taxon>Eukaryota</taxon>
        <taxon>Fungi</taxon>
        <taxon>Dikarya</taxon>
        <taxon>Ascomycota</taxon>
        <taxon>Pezizomycotina</taxon>
        <taxon>Sordariomycetes</taxon>
        <taxon>Hypocreomycetidae</taxon>
        <taxon>Hypocreales</taxon>
        <taxon>Nectriaceae</taxon>
        <taxon>Fusarium</taxon>
        <taxon>Fusarium solani species complex</taxon>
    </lineage>
</organism>
<evidence type="ECO:0000313" key="2">
    <source>
        <dbReference type="EMBL" id="KAH7268397.1"/>
    </source>
</evidence>
<dbReference type="Proteomes" id="UP000736672">
    <property type="component" value="Unassembled WGS sequence"/>
</dbReference>
<evidence type="ECO:0000256" key="1">
    <source>
        <dbReference type="SAM" id="MobiDB-lite"/>
    </source>
</evidence>
<evidence type="ECO:0000313" key="3">
    <source>
        <dbReference type="Proteomes" id="UP000736672"/>
    </source>
</evidence>
<protein>
    <submittedName>
        <fullName evidence="2">Uncharacterized protein</fullName>
    </submittedName>
</protein>
<keyword evidence="3" id="KW-1185">Reference proteome</keyword>
<gene>
    <name evidence="2" type="ORF">B0J15DRAFT_462415</name>
</gene>
<dbReference type="AlphaFoldDB" id="A0A9P9KTS8"/>
<sequence length="124" mass="13380">MTYKHRQTSLLVIGCSPSTTITAPSAVTASPVASNGTTAATPASPRKAAEFKRSWGNPSTSTRTIAEDAPSTSLATRIFWIDDLERDRVERASSLEQCDDTESDSLVPENANFHRPTNRLNLAS</sequence>
<feature type="compositionally biased region" description="Polar residues" evidence="1">
    <location>
        <begin position="56"/>
        <end position="65"/>
    </location>
</feature>
<dbReference type="EMBL" id="JAGTJS010000005">
    <property type="protein sequence ID" value="KAH7268397.1"/>
    <property type="molecule type" value="Genomic_DNA"/>
</dbReference>
<feature type="region of interest" description="Disordered" evidence="1">
    <location>
        <begin position="92"/>
        <end position="124"/>
    </location>
</feature>